<evidence type="ECO:0000313" key="1">
    <source>
        <dbReference type="Proteomes" id="UP000790787"/>
    </source>
</evidence>
<evidence type="ECO:0000313" key="2">
    <source>
        <dbReference type="RefSeq" id="XP_075091881.1"/>
    </source>
</evidence>
<name>A0AC58T3T8_TOBAC</name>
<protein>
    <submittedName>
        <fullName evidence="2">Uncharacterized protein LOC142172029</fullName>
    </submittedName>
</protein>
<sequence>MELRQTISALECRLTEALSTIDAMKAKIELLEEHVNVGVTEADSNVIVTREAKIKAPKPPVFKGVHDAQEVENFLCHLENYFRHDKVKDDEAKINTVVLYLSDIAALWWRRKYVDMEKGLCKIETWEQFKELKKQLYPVNVVYEARQKLRELQQTATIREYVREFTTLMLQIPSLSKEDSLFYFMDGLQN</sequence>
<reference evidence="1" key="1">
    <citation type="journal article" date="2014" name="Nat. Commun.">
        <title>The tobacco genome sequence and its comparison with those of tomato and potato.</title>
        <authorList>
            <person name="Sierro N."/>
            <person name="Battey J.N."/>
            <person name="Ouadi S."/>
            <person name="Bakaher N."/>
            <person name="Bovet L."/>
            <person name="Willig A."/>
            <person name="Goepfert S."/>
            <person name="Peitsch M.C."/>
            <person name="Ivanov N.V."/>
        </authorList>
    </citation>
    <scope>NUCLEOTIDE SEQUENCE [LARGE SCALE GENOMIC DNA]</scope>
</reference>
<accession>A0AC58T3T8</accession>
<organism evidence="1 2">
    <name type="scientific">Nicotiana tabacum</name>
    <name type="common">Common tobacco</name>
    <dbReference type="NCBI Taxonomy" id="4097"/>
    <lineage>
        <taxon>Eukaryota</taxon>
        <taxon>Viridiplantae</taxon>
        <taxon>Streptophyta</taxon>
        <taxon>Embryophyta</taxon>
        <taxon>Tracheophyta</taxon>
        <taxon>Spermatophyta</taxon>
        <taxon>Magnoliopsida</taxon>
        <taxon>eudicotyledons</taxon>
        <taxon>Gunneridae</taxon>
        <taxon>Pentapetalae</taxon>
        <taxon>asterids</taxon>
        <taxon>lamiids</taxon>
        <taxon>Solanales</taxon>
        <taxon>Solanaceae</taxon>
        <taxon>Nicotianoideae</taxon>
        <taxon>Nicotianeae</taxon>
        <taxon>Nicotiana</taxon>
    </lineage>
</organism>
<reference evidence="2" key="2">
    <citation type="submission" date="2025-08" db="UniProtKB">
        <authorList>
            <consortium name="RefSeq"/>
        </authorList>
    </citation>
    <scope>IDENTIFICATION</scope>
    <source>
        <tissue evidence="2">Leaf</tissue>
    </source>
</reference>
<dbReference type="Proteomes" id="UP000790787">
    <property type="component" value="Chromosome 17"/>
</dbReference>
<gene>
    <name evidence="2" type="primary">LOC142172029</name>
</gene>
<keyword evidence="1" id="KW-1185">Reference proteome</keyword>
<proteinExistence type="predicted"/>
<dbReference type="RefSeq" id="XP_075091881.1">
    <property type="nucleotide sequence ID" value="XM_075235780.1"/>
</dbReference>